<dbReference type="HAMAP" id="MF_00688">
    <property type="entry name" value="Leu_Phe_trans"/>
    <property type="match status" value="1"/>
</dbReference>
<comment type="similarity">
    <text evidence="9 15">Belongs to the L/F-transferase family.</text>
</comment>
<comment type="catalytic activity">
    <reaction evidence="6 15">
        <text>N-terminal L-arginyl-[protein] + L-leucyl-tRNA(Leu) = N-terminal L-leucyl-L-arginyl-[protein] + tRNA(Leu) + H(+)</text>
        <dbReference type="Rhea" id="RHEA:50416"/>
        <dbReference type="Rhea" id="RHEA-COMP:9613"/>
        <dbReference type="Rhea" id="RHEA-COMP:9622"/>
        <dbReference type="Rhea" id="RHEA-COMP:12672"/>
        <dbReference type="Rhea" id="RHEA-COMP:12673"/>
        <dbReference type="ChEBI" id="CHEBI:15378"/>
        <dbReference type="ChEBI" id="CHEBI:64719"/>
        <dbReference type="ChEBI" id="CHEBI:78442"/>
        <dbReference type="ChEBI" id="CHEBI:78494"/>
        <dbReference type="ChEBI" id="CHEBI:133044"/>
        <dbReference type="EC" id="2.3.2.6"/>
    </reaction>
</comment>
<dbReference type="EC" id="2.3.2.6" evidence="10 15"/>
<comment type="catalytic activity">
    <reaction evidence="5 15">
        <text>L-phenylalanyl-tRNA(Phe) + an N-terminal L-alpha-aminoacyl-[protein] = an N-terminal L-phenylalanyl-L-alpha-aminoacyl-[protein] + tRNA(Phe)</text>
        <dbReference type="Rhea" id="RHEA:43632"/>
        <dbReference type="Rhea" id="RHEA-COMP:9668"/>
        <dbReference type="Rhea" id="RHEA-COMP:9699"/>
        <dbReference type="Rhea" id="RHEA-COMP:10636"/>
        <dbReference type="Rhea" id="RHEA-COMP:10637"/>
        <dbReference type="ChEBI" id="CHEBI:78442"/>
        <dbReference type="ChEBI" id="CHEBI:78531"/>
        <dbReference type="ChEBI" id="CHEBI:78597"/>
        <dbReference type="ChEBI" id="CHEBI:83561"/>
        <dbReference type="EC" id="2.3.2.6"/>
    </reaction>
</comment>
<evidence type="ECO:0000256" key="2">
    <source>
        <dbReference type="ARBA" id="ARBA00022490"/>
    </source>
</evidence>
<keyword evidence="2 15" id="KW-0963">Cytoplasm</keyword>
<protein>
    <recommendedName>
        <fullName evidence="11 15">Leucyl/phenylalanyl-tRNA--protein transferase</fullName>
        <ecNumber evidence="10 15">2.3.2.6</ecNumber>
    </recommendedName>
    <alternativeName>
        <fullName evidence="12 15">L/F-transferase</fullName>
    </alternativeName>
    <alternativeName>
        <fullName evidence="13 15">Leucyltransferase</fullName>
    </alternativeName>
    <alternativeName>
        <fullName evidence="14 15">Phenyalanyltransferase</fullName>
    </alternativeName>
</protein>
<evidence type="ECO:0000256" key="3">
    <source>
        <dbReference type="ARBA" id="ARBA00022679"/>
    </source>
</evidence>
<dbReference type="EMBL" id="VWSH01000002">
    <property type="protein sequence ID" value="KAA5534784.1"/>
    <property type="molecule type" value="Genomic_DNA"/>
</dbReference>
<dbReference type="Gene3D" id="3.30.70.3550">
    <property type="entry name" value="Leucyl/phenylalanyl-tRNA-protein transferase, N-terminal domain"/>
    <property type="match status" value="1"/>
</dbReference>
<evidence type="ECO:0000256" key="5">
    <source>
        <dbReference type="ARBA" id="ARBA00050607"/>
    </source>
</evidence>
<keyword evidence="17" id="KW-1185">Reference proteome</keyword>
<evidence type="ECO:0000256" key="12">
    <source>
        <dbReference type="ARBA" id="ARBA00077136"/>
    </source>
</evidence>
<name>A0A5M6CI48_9BACT</name>
<evidence type="ECO:0000256" key="8">
    <source>
        <dbReference type="ARBA" id="ARBA00054043"/>
    </source>
</evidence>
<dbReference type="InterPro" id="IPR016181">
    <property type="entry name" value="Acyl_CoA_acyltransferase"/>
</dbReference>
<comment type="function">
    <text evidence="8 15">Functions in the N-end rule pathway of protein degradation where it conjugates Leu, Phe and, less efficiently, Met from aminoacyl-tRNAs to the N-termini of proteins containing an N-terminal arginine or lysine.</text>
</comment>
<dbReference type="FunFam" id="3.30.70.3550:FF:000001">
    <property type="entry name" value="Leucyl/phenylalanyl-tRNA--protein transferase"/>
    <property type="match status" value="1"/>
</dbReference>
<evidence type="ECO:0000256" key="11">
    <source>
        <dbReference type="ARBA" id="ARBA00074372"/>
    </source>
</evidence>
<comment type="caution">
    <text evidence="16">The sequence shown here is derived from an EMBL/GenBank/DDBJ whole genome shotgun (WGS) entry which is preliminary data.</text>
</comment>
<sequence>MLFRLRNDVIAFPNPALAEDDGLLAIGGDLSAERLTLAYASGIFPWYSDDDPILWYSPPMRCVLFPDKINISKSMQRLFRKEVFNITVNKAFSSVIRSCAAIQRPGQDGTWINDDMQEAYIELNRKGIAKSIEIWKGDELAGGLYGVEINDIFCGESMFSAYPNASKAALIALCTQMNYRLIDCQIPNPHLMSMGAEMMDRAVYLQYLTL</sequence>
<reference evidence="16 17" key="1">
    <citation type="submission" date="2019-09" db="EMBL/GenBank/DDBJ databases">
        <title>Genome sequence and assembly of Taibaiella sp.</title>
        <authorList>
            <person name="Chhetri G."/>
        </authorList>
    </citation>
    <scope>NUCLEOTIDE SEQUENCE [LARGE SCALE GENOMIC DNA]</scope>
    <source>
        <strain evidence="16 17">KVB11</strain>
    </source>
</reference>
<dbReference type="AlphaFoldDB" id="A0A5M6CI48"/>
<dbReference type="NCBIfam" id="TIGR00667">
    <property type="entry name" value="aat"/>
    <property type="match status" value="1"/>
</dbReference>
<evidence type="ECO:0000256" key="1">
    <source>
        <dbReference type="ARBA" id="ARBA00004496"/>
    </source>
</evidence>
<evidence type="ECO:0000313" key="17">
    <source>
        <dbReference type="Proteomes" id="UP000323632"/>
    </source>
</evidence>
<organism evidence="16 17">
    <name type="scientific">Taibaiella lutea</name>
    <dbReference type="NCBI Taxonomy" id="2608001"/>
    <lineage>
        <taxon>Bacteria</taxon>
        <taxon>Pseudomonadati</taxon>
        <taxon>Bacteroidota</taxon>
        <taxon>Chitinophagia</taxon>
        <taxon>Chitinophagales</taxon>
        <taxon>Chitinophagaceae</taxon>
        <taxon>Taibaiella</taxon>
    </lineage>
</organism>
<evidence type="ECO:0000256" key="9">
    <source>
        <dbReference type="ARBA" id="ARBA00061535"/>
    </source>
</evidence>
<proteinExistence type="inferred from homology"/>
<dbReference type="Proteomes" id="UP000323632">
    <property type="component" value="Unassembled WGS sequence"/>
</dbReference>
<dbReference type="InterPro" id="IPR042221">
    <property type="entry name" value="Leu/Phe-tRNA_Trfase_N"/>
</dbReference>
<evidence type="ECO:0000256" key="13">
    <source>
        <dbReference type="ARBA" id="ARBA00077165"/>
    </source>
</evidence>
<dbReference type="GO" id="GO:0030163">
    <property type="term" value="P:protein catabolic process"/>
    <property type="evidence" value="ECO:0007669"/>
    <property type="project" value="UniProtKB-UniRule"/>
</dbReference>
<evidence type="ECO:0000256" key="7">
    <source>
        <dbReference type="ARBA" id="ARBA00051538"/>
    </source>
</evidence>
<dbReference type="InterPro" id="IPR042203">
    <property type="entry name" value="Leu/Phe-tRNA_Trfase_C"/>
</dbReference>
<dbReference type="PANTHER" id="PTHR30098">
    <property type="entry name" value="LEUCYL/PHENYLALANYL-TRNA--PROTEIN TRANSFERASE"/>
    <property type="match status" value="1"/>
</dbReference>
<evidence type="ECO:0000256" key="4">
    <source>
        <dbReference type="ARBA" id="ARBA00023315"/>
    </source>
</evidence>
<evidence type="ECO:0000256" key="14">
    <source>
        <dbReference type="ARBA" id="ARBA00083640"/>
    </source>
</evidence>
<dbReference type="RefSeq" id="WP_150032463.1">
    <property type="nucleotide sequence ID" value="NZ_VWSH01000002.1"/>
</dbReference>
<dbReference type="PANTHER" id="PTHR30098:SF2">
    <property type="entry name" value="LEUCYL_PHENYLALANYL-TRNA--PROTEIN TRANSFERASE"/>
    <property type="match status" value="1"/>
</dbReference>
<keyword evidence="4 15" id="KW-0012">Acyltransferase</keyword>
<keyword evidence="3 15" id="KW-0808">Transferase</keyword>
<dbReference type="GO" id="GO:0008914">
    <property type="term" value="F:leucyl-tRNA--protein transferase activity"/>
    <property type="evidence" value="ECO:0007669"/>
    <property type="project" value="UniProtKB-UniRule"/>
</dbReference>
<dbReference type="Pfam" id="PF03588">
    <property type="entry name" value="Leu_Phe_trans"/>
    <property type="match status" value="1"/>
</dbReference>
<accession>A0A5M6CI48</accession>
<gene>
    <name evidence="15" type="primary">aat</name>
    <name evidence="16" type="ORF">F0919_09250</name>
</gene>
<evidence type="ECO:0000256" key="6">
    <source>
        <dbReference type="ARBA" id="ARBA00050652"/>
    </source>
</evidence>
<evidence type="ECO:0000256" key="15">
    <source>
        <dbReference type="HAMAP-Rule" id="MF_00688"/>
    </source>
</evidence>
<dbReference type="GO" id="GO:0005737">
    <property type="term" value="C:cytoplasm"/>
    <property type="evidence" value="ECO:0007669"/>
    <property type="project" value="UniProtKB-SubCell"/>
</dbReference>
<evidence type="ECO:0000256" key="10">
    <source>
        <dbReference type="ARBA" id="ARBA00066767"/>
    </source>
</evidence>
<comment type="catalytic activity">
    <reaction evidence="7 15">
        <text>N-terminal L-lysyl-[protein] + L-leucyl-tRNA(Leu) = N-terminal L-leucyl-L-lysyl-[protein] + tRNA(Leu) + H(+)</text>
        <dbReference type="Rhea" id="RHEA:12340"/>
        <dbReference type="Rhea" id="RHEA-COMP:9613"/>
        <dbReference type="Rhea" id="RHEA-COMP:9622"/>
        <dbReference type="Rhea" id="RHEA-COMP:12670"/>
        <dbReference type="Rhea" id="RHEA-COMP:12671"/>
        <dbReference type="ChEBI" id="CHEBI:15378"/>
        <dbReference type="ChEBI" id="CHEBI:65249"/>
        <dbReference type="ChEBI" id="CHEBI:78442"/>
        <dbReference type="ChEBI" id="CHEBI:78494"/>
        <dbReference type="ChEBI" id="CHEBI:133043"/>
        <dbReference type="EC" id="2.3.2.6"/>
    </reaction>
</comment>
<evidence type="ECO:0000313" key="16">
    <source>
        <dbReference type="EMBL" id="KAA5534784.1"/>
    </source>
</evidence>
<dbReference type="SUPFAM" id="SSF55729">
    <property type="entry name" value="Acyl-CoA N-acyltransferases (Nat)"/>
    <property type="match status" value="1"/>
</dbReference>
<comment type="subcellular location">
    <subcellularLocation>
        <location evidence="1 15">Cytoplasm</location>
    </subcellularLocation>
</comment>
<dbReference type="InterPro" id="IPR004616">
    <property type="entry name" value="Leu/Phe-tRNA_Trfase"/>
</dbReference>
<dbReference type="Gene3D" id="3.40.630.70">
    <property type="entry name" value="Leucyl/phenylalanyl-tRNA-protein transferase, C-terminal domain"/>
    <property type="match status" value="1"/>
</dbReference>